<dbReference type="Proteomes" id="UP001156703">
    <property type="component" value="Unassembled WGS sequence"/>
</dbReference>
<evidence type="ECO:0000313" key="2">
    <source>
        <dbReference type="EMBL" id="GLR48517.1"/>
    </source>
</evidence>
<keyword evidence="1" id="KW-0732">Signal</keyword>
<reference evidence="3" key="1">
    <citation type="journal article" date="2019" name="Int. J. Syst. Evol. Microbiol.">
        <title>The Global Catalogue of Microorganisms (GCM) 10K type strain sequencing project: providing services to taxonomists for standard genome sequencing and annotation.</title>
        <authorList>
            <consortium name="The Broad Institute Genomics Platform"/>
            <consortium name="The Broad Institute Genome Sequencing Center for Infectious Disease"/>
            <person name="Wu L."/>
            <person name="Ma J."/>
        </authorList>
    </citation>
    <scope>NUCLEOTIDE SEQUENCE [LARGE SCALE GENOMIC DNA]</scope>
    <source>
        <strain evidence="3">NBRC 102146</strain>
    </source>
</reference>
<organism evidence="2 3">
    <name type="scientific">Sphingomonas astaxanthinifaciens DSM 22298</name>
    <dbReference type="NCBI Taxonomy" id="1123267"/>
    <lineage>
        <taxon>Bacteria</taxon>
        <taxon>Pseudomonadati</taxon>
        <taxon>Pseudomonadota</taxon>
        <taxon>Alphaproteobacteria</taxon>
        <taxon>Sphingomonadales</taxon>
        <taxon>Sphingomonadaceae</taxon>
        <taxon>Sphingomonas</taxon>
    </lineage>
</organism>
<feature type="chain" id="PRO_5046850629" description="DUF2141 domain-containing protein" evidence="1">
    <location>
        <begin position="23"/>
        <end position="151"/>
    </location>
</feature>
<keyword evidence="3" id="KW-1185">Reference proteome</keyword>
<feature type="signal peptide" evidence="1">
    <location>
        <begin position="1"/>
        <end position="22"/>
    </location>
</feature>
<evidence type="ECO:0008006" key="4">
    <source>
        <dbReference type="Google" id="ProtNLM"/>
    </source>
</evidence>
<comment type="caution">
    <text evidence="2">The sequence shown here is derived from an EMBL/GenBank/DDBJ whole genome shotgun (WGS) entry which is preliminary data.</text>
</comment>
<gene>
    <name evidence="2" type="ORF">GCM10007925_22340</name>
</gene>
<name>A0ABQ5ZD29_9SPHN</name>
<dbReference type="InterPro" id="IPR018673">
    <property type="entry name" value="DUF2141"/>
</dbReference>
<proteinExistence type="predicted"/>
<dbReference type="RefSeq" id="WP_051676451.1">
    <property type="nucleotide sequence ID" value="NZ_BSOO01000028.1"/>
</dbReference>
<evidence type="ECO:0000313" key="3">
    <source>
        <dbReference type="Proteomes" id="UP001156703"/>
    </source>
</evidence>
<dbReference type="Pfam" id="PF09912">
    <property type="entry name" value="DUF2141"/>
    <property type="match status" value="1"/>
</dbReference>
<dbReference type="EMBL" id="BSOO01000028">
    <property type="protein sequence ID" value="GLR48517.1"/>
    <property type="molecule type" value="Genomic_DNA"/>
</dbReference>
<sequence>MTKRFTLAATAGLLLSAPVLMAAQAPQAGADLQVHLTGLRSAKGVVHLCLSARPDKFLDCKADKTALARTVPARAAGRLDLGPVRPGTYALLIVHDENQNGKLDMTLGIPREGFGFSNNPAMRPRPPRWEEIRFTMPATPTTQQIRVRYVL</sequence>
<protein>
    <recommendedName>
        <fullName evidence="4">DUF2141 domain-containing protein</fullName>
    </recommendedName>
</protein>
<accession>A0ABQ5ZD29</accession>
<evidence type="ECO:0000256" key="1">
    <source>
        <dbReference type="SAM" id="SignalP"/>
    </source>
</evidence>